<organism evidence="1">
    <name type="scientific">Siphoviridae sp. ct2vX3</name>
    <dbReference type="NCBI Taxonomy" id="2825318"/>
    <lineage>
        <taxon>Viruses</taxon>
        <taxon>Duplodnaviria</taxon>
        <taxon>Heunggongvirae</taxon>
        <taxon>Uroviricota</taxon>
        <taxon>Caudoviricetes</taxon>
    </lineage>
</organism>
<dbReference type="EMBL" id="BK015535">
    <property type="protein sequence ID" value="DAE11722.1"/>
    <property type="molecule type" value="Genomic_DNA"/>
</dbReference>
<protein>
    <submittedName>
        <fullName evidence="1">Uncharacterized protein</fullName>
    </submittedName>
</protein>
<name>A0A8S5PXW1_9CAUD</name>
<accession>A0A8S5PXW1</accession>
<reference evidence="1" key="1">
    <citation type="journal article" date="2021" name="Proc. Natl. Acad. Sci. U.S.A.">
        <title>A Catalog of Tens of Thousands of Viruses from Human Metagenomes Reveals Hidden Associations with Chronic Diseases.</title>
        <authorList>
            <person name="Tisza M.J."/>
            <person name="Buck C.B."/>
        </authorList>
    </citation>
    <scope>NUCLEOTIDE SEQUENCE</scope>
    <source>
        <strain evidence="1">Ct2vX3</strain>
    </source>
</reference>
<evidence type="ECO:0000313" key="1">
    <source>
        <dbReference type="EMBL" id="DAE11722.1"/>
    </source>
</evidence>
<sequence>MSYEIDCRIREGSDFDKLLSSYDKLIKAAEFTPKNVKNINDFDTAGEMVKWMEKNGWKNRFYDRVTRDVVDETMKNLENFNQRLYTNESGIGDEITRRIEALKTAKEIENYYDVNKEYDLDKYDDDGYAALMLDQDDDFEVDLGGELNV</sequence>
<proteinExistence type="predicted"/>